<organism evidence="3 4">
    <name type="scientific">Amanita muscaria (strain Koide BX008)</name>
    <dbReference type="NCBI Taxonomy" id="946122"/>
    <lineage>
        <taxon>Eukaryota</taxon>
        <taxon>Fungi</taxon>
        <taxon>Dikarya</taxon>
        <taxon>Basidiomycota</taxon>
        <taxon>Agaricomycotina</taxon>
        <taxon>Agaricomycetes</taxon>
        <taxon>Agaricomycetidae</taxon>
        <taxon>Agaricales</taxon>
        <taxon>Pluteineae</taxon>
        <taxon>Amanitaceae</taxon>
        <taxon>Amanita</taxon>
    </lineage>
</organism>
<dbReference type="InParanoid" id="A0A0C2WS75"/>
<dbReference type="Pfam" id="PF14214">
    <property type="entry name" value="Helitron_like_N"/>
    <property type="match status" value="1"/>
</dbReference>
<evidence type="ECO:0000259" key="1">
    <source>
        <dbReference type="Pfam" id="PF14214"/>
    </source>
</evidence>
<dbReference type="EMBL" id="KN818320">
    <property type="protein sequence ID" value="KIL59183.1"/>
    <property type="molecule type" value="Genomic_DNA"/>
</dbReference>
<dbReference type="InterPro" id="IPR046700">
    <property type="entry name" value="DUF6570"/>
</dbReference>
<evidence type="ECO:0000313" key="3">
    <source>
        <dbReference type="EMBL" id="KIL59183.1"/>
    </source>
</evidence>
<dbReference type="Pfam" id="PF20209">
    <property type="entry name" value="DUF6570"/>
    <property type="match status" value="1"/>
</dbReference>
<keyword evidence="4" id="KW-1185">Reference proteome</keyword>
<reference evidence="3 4" key="1">
    <citation type="submission" date="2014-04" db="EMBL/GenBank/DDBJ databases">
        <title>Evolutionary Origins and Diversification of the Mycorrhizal Mutualists.</title>
        <authorList>
            <consortium name="DOE Joint Genome Institute"/>
            <consortium name="Mycorrhizal Genomics Consortium"/>
            <person name="Kohler A."/>
            <person name="Kuo A."/>
            <person name="Nagy L.G."/>
            <person name="Floudas D."/>
            <person name="Copeland A."/>
            <person name="Barry K.W."/>
            <person name="Cichocki N."/>
            <person name="Veneault-Fourrey C."/>
            <person name="LaButti K."/>
            <person name="Lindquist E.A."/>
            <person name="Lipzen A."/>
            <person name="Lundell T."/>
            <person name="Morin E."/>
            <person name="Murat C."/>
            <person name="Riley R."/>
            <person name="Ohm R."/>
            <person name="Sun H."/>
            <person name="Tunlid A."/>
            <person name="Henrissat B."/>
            <person name="Grigoriev I.V."/>
            <person name="Hibbett D.S."/>
            <person name="Martin F."/>
        </authorList>
    </citation>
    <scope>NUCLEOTIDE SEQUENCE [LARGE SCALE GENOMIC DNA]</scope>
    <source>
        <strain evidence="3 4">Koide BX008</strain>
    </source>
</reference>
<evidence type="ECO:0000313" key="4">
    <source>
        <dbReference type="Proteomes" id="UP000054549"/>
    </source>
</evidence>
<dbReference type="InterPro" id="IPR025476">
    <property type="entry name" value="Helitron_helicase-like"/>
</dbReference>
<protein>
    <submittedName>
        <fullName evidence="3">Uncharacterized protein</fullName>
    </submittedName>
</protein>
<dbReference type="STRING" id="946122.A0A0C2WS75"/>
<dbReference type="OrthoDB" id="432234at2759"/>
<feature type="non-terminal residue" evidence="3">
    <location>
        <position position="1"/>
    </location>
</feature>
<gene>
    <name evidence="3" type="ORF">M378DRAFT_85403</name>
</gene>
<proteinExistence type="predicted"/>
<feature type="domain" description="Helitron helicase-like" evidence="1">
    <location>
        <begin position="398"/>
        <end position="622"/>
    </location>
</feature>
<accession>A0A0C2WS75</accession>
<dbReference type="AlphaFoldDB" id="A0A0C2WS75"/>
<sequence length="888" mass="100290">KRKRGELEVIVEQQPPAVQADLLASEVDSSLEWMVQGKRRRIDERNESDQESEPQVLLTGSHTLEEDHFEEFLSVPSAEELRQIQEQFLSRTSQRAPEEAVCGVCARETGKGDLAQYYVEELPNVSLLKPRKAHRTHVLHNGYLLESAGLFHMHPRIGQVSDPSSLQRGMIGNVTSFPLNLRDIVQMVEGRKLPQSVGVLPALIAITFIGTSQFPKQWLKGVLRVRREKVAAALKWLLANNVLYQQQSLDTERLALLPEDDVPIELQAIVRHESDVSVLVEEADSYVPGDIELRRWRYNFSHQGVDLELGSIQLVHLGTTDDSIVTQTDGEALISAVANLCKEGVYDIRPGRTFVRDLPERGEEGDKVFNYSASAFPNLFPYGIGGVESCSSLGFTEHIRYCLLYHDHQFRKHHSFSFVMFGLFQKRQVLASARLQMRRRDFERVSRDILQVTEEDLRAAAGEKERGMTISDDKVKTLLNSVKLTSGRIVGTDQLRAALRSKIWSTVLIMGPPSIWMTINLADIHDPIAQLFCREEIDLDHFNDLQGRCANNIIRAQNIAQDPYAAAKYFHVMISIILEALFGISTSGKRTYCRKGLLGCISAYTGTVESQNRASLHLHILLWLVGAPQAGEMRDKFQSAEFRTMVSKFVAANIHAGAPGLTQATLAYIPRESDLSFARPPRPSTPAFEEQFQNHLLRLARNLQVHVCVRGACKHFIEEKEPPSAQQCAPWPESDVVTVNPDGTWNPVCAFGMVNNFHPQILVFIQCNGDIKLLTNGAETKSITWYITKYATKAQKRLFNASALLAKSLAFHFQDNKNLDDARARSCLLLFRCFQGLNRQQEQSAPQVISYLMGWDDCFLSHEFAPIYISALQFYLRRQVHRTLELSE</sequence>
<dbReference type="Proteomes" id="UP000054549">
    <property type="component" value="Unassembled WGS sequence"/>
</dbReference>
<dbReference type="HOGENOM" id="CLU_001248_6_1_1"/>
<evidence type="ECO:0000259" key="2">
    <source>
        <dbReference type="Pfam" id="PF20209"/>
    </source>
</evidence>
<feature type="domain" description="DUF6570" evidence="2">
    <location>
        <begin position="153"/>
        <end position="255"/>
    </location>
</feature>
<name>A0A0C2WS75_AMAMK</name>